<dbReference type="PRINTS" id="PR00069">
    <property type="entry name" value="ALDKETRDTASE"/>
</dbReference>
<dbReference type="InterPro" id="IPR036812">
    <property type="entry name" value="NAD(P)_OxRdtase_dom_sf"/>
</dbReference>
<dbReference type="GO" id="GO:0016491">
    <property type="term" value="F:oxidoreductase activity"/>
    <property type="evidence" value="ECO:0007669"/>
    <property type="project" value="InterPro"/>
</dbReference>
<evidence type="ECO:0000313" key="2">
    <source>
        <dbReference type="EMBL" id="GKV22073.1"/>
    </source>
</evidence>
<dbReference type="Proteomes" id="UP001054252">
    <property type="component" value="Unassembled WGS sequence"/>
</dbReference>
<dbReference type="InterPro" id="IPR020471">
    <property type="entry name" value="AKR"/>
</dbReference>
<comment type="caution">
    <text evidence="2">The sequence shown here is derived from an EMBL/GenBank/DDBJ whole genome shotgun (WGS) entry which is preliminary data.</text>
</comment>
<keyword evidence="3" id="KW-1185">Reference proteome</keyword>
<evidence type="ECO:0000313" key="3">
    <source>
        <dbReference type="Proteomes" id="UP001054252"/>
    </source>
</evidence>
<gene>
    <name evidence="2" type="ORF">SLEP1_g31973</name>
</gene>
<dbReference type="PROSITE" id="PS00062">
    <property type="entry name" value="ALDOKETO_REDUCTASE_2"/>
    <property type="match status" value="1"/>
</dbReference>
<name>A0AAV5KBY3_9ROSI</name>
<dbReference type="SUPFAM" id="SSF51430">
    <property type="entry name" value="NAD(P)-linked oxidoreductase"/>
    <property type="match status" value="1"/>
</dbReference>
<evidence type="ECO:0000259" key="1">
    <source>
        <dbReference type="Pfam" id="PF00248"/>
    </source>
</evidence>
<proteinExistence type="predicted"/>
<sequence>MHAGIERKDLFVTSKLWCADLFPGRVRTALNNTLQELQLDYLDLYLIHWPFGLKEGASRPPKAGDVLEFNLEGIWREMENLVKENLVRDIGICNFSLKKLNKLLNIARNFE</sequence>
<accession>A0AAV5KBY3</accession>
<organism evidence="2 3">
    <name type="scientific">Rubroshorea leprosula</name>
    <dbReference type="NCBI Taxonomy" id="152421"/>
    <lineage>
        <taxon>Eukaryota</taxon>
        <taxon>Viridiplantae</taxon>
        <taxon>Streptophyta</taxon>
        <taxon>Embryophyta</taxon>
        <taxon>Tracheophyta</taxon>
        <taxon>Spermatophyta</taxon>
        <taxon>Magnoliopsida</taxon>
        <taxon>eudicotyledons</taxon>
        <taxon>Gunneridae</taxon>
        <taxon>Pentapetalae</taxon>
        <taxon>rosids</taxon>
        <taxon>malvids</taxon>
        <taxon>Malvales</taxon>
        <taxon>Dipterocarpaceae</taxon>
        <taxon>Rubroshorea</taxon>
    </lineage>
</organism>
<feature type="domain" description="NADP-dependent oxidoreductase" evidence="1">
    <location>
        <begin position="6"/>
        <end position="103"/>
    </location>
</feature>
<dbReference type="InterPro" id="IPR023210">
    <property type="entry name" value="NADP_OxRdtase_dom"/>
</dbReference>
<reference evidence="2 3" key="1">
    <citation type="journal article" date="2021" name="Commun. Biol.">
        <title>The genome of Shorea leprosula (Dipterocarpaceae) highlights the ecological relevance of drought in aseasonal tropical rainforests.</title>
        <authorList>
            <person name="Ng K.K.S."/>
            <person name="Kobayashi M.J."/>
            <person name="Fawcett J.A."/>
            <person name="Hatakeyama M."/>
            <person name="Paape T."/>
            <person name="Ng C.H."/>
            <person name="Ang C.C."/>
            <person name="Tnah L.H."/>
            <person name="Lee C.T."/>
            <person name="Nishiyama T."/>
            <person name="Sese J."/>
            <person name="O'Brien M.J."/>
            <person name="Copetti D."/>
            <person name="Mohd Noor M.I."/>
            <person name="Ong R.C."/>
            <person name="Putra M."/>
            <person name="Sireger I.Z."/>
            <person name="Indrioko S."/>
            <person name="Kosugi Y."/>
            <person name="Izuno A."/>
            <person name="Isagi Y."/>
            <person name="Lee S.L."/>
            <person name="Shimizu K.K."/>
        </authorList>
    </citation>
    <scope>NUCLEOTIDE SEQUENCE [LARGE SCALE GENOMIC DNA]</scope>
    <source>
        <strain evidence="2">214</strain>
    </source>
</reference>
<protein>
    <recommendedName>
        <fullName evidence="1">NADP-dependent oxidoreductase domain-containing protein</fullName>
    </recommendedName>
</protein>
<dbReference type="Pfam" id="PF00248">
    <property type="entry name" value="Aldo_ket_red"/>
    <property type="match status" value="1"/>
</dbReference>
<dbReference type="EMBL" id="BPVZ01000059">
    <property type="protein sequence ID" value="GKV22073.1"/>
    <property type="molecule type" value="Genomic_DNA"/>
</dbReference>
<dbReference type="InterPro" id="IPR018170">
    <property type="entry name" value="Aldo/ket_reductase_CS"/>
</dbReference>
<dbReference type="AlphaFoldDB" id="A0AAV5KBY3"/>
<dbReference type="PANTHER" id="PTHR11732">
    <property type="entry name" value="ALDO/KETO REDUCTASE"/>
    <property type="match status" value="1"/>
</dbReference>
<dbReference type="Gene3D" id="3.20.20.100">
    <property type="entry name" value="NADP-dependent oxidoreductase domain"/>
    <property type="match status" value="1"/>
</dbReference>